<dbReference type="InterPro" id="IPR001608">
    <property type="entry name" value="Ala_racemase_N"/>
</dbReference>
<keyword evidence="4 6" id="KW-0663">Pyridoxal phosphate</keyword>
<dbReference type="SMART" id="SM01005">
    <property type="entry name" value="Ala_racemase_C"/>
    <property type="match status" value="1"/>
</dbReference>
<feature type="binding site" evidence="6 8">
    <location>
        <position position="302"/>
    </location>
    <ligand>
        <name>substrate</name>
    </ligand>
</feature>
<dbReference type="EMBL" id="PHHC01000065">
    <property type="protein sequence ID" value="PPE05328.1"/>
    <property type="molecule type" value="Genomic_DNA"/>
</dbReference>
<comment type="pathway">
    <text evidence="6">Amino-acid biosynthesis; D-alanine biosynthesis; D-alanine from L-alanine: step 1/1.</text>
</comment>
<dbReference type="Pfam" id="PF01168">
    <property type="entry name" value="Ala_racemase_N"/>
    <property type="match status" value="1"/>
</dbReference>
<evidence type="ECO:0000256" key="3">
    <source>
        <dbReference type="ARBA" id="ARBA00013089"/>
    </source>
</evidence>
<dbReference type="InterPro" id="IPR011079">
    <property type="entry name" value="Ala_racemase_C"/>
</dbReference>
<dbReference type="InterPro" id="IPR000821">
    <property type="entry name" value="Ala_racemase"/>
</dbReference>
<dbReference type="HAMAP" id="MF_01201">
    <property type="entry name" value="Ala_racemase"/>
    <property type="match status" value="1"/>
</dbReference>
<evidence type="ECO:0000256" key="7">
    <source>
        <dbReference type="PIRSR" id="PIRSR600821-50"/>
    </source>
</evidence>
<dbReference type="Pfam" id="PF00842">
    <property type="entry name" value="Ala_racemase_C"/>
    <property type="match status" value="1"/>
</dbReference>
<gene>
    <name evidence="10" type="ORF">HCUR_00286</name>
</gene>
<comment type="caution">
    <text evidence="10">The sequence shown here is derived from an EMBL/GenBank/DDBJ whole genome shotgun (WGS) entry which is preliminary data.</text>
</comment>
<organism evidence="10 11">
    <name type="scientific">Holospora curviuscula</name>
    <dbReference type="NCBI Taxonomy" id="1082868"/>
    <lineage>
        <taxon>Bacteria</taxon>
        <taxon>Pseudomonadati</taxon>
        <taxon>Pseudomonadota</taxon>
        <taxon>Alphaproteobacteria</taxon>
        <taxon>Holosporales</taxon>
        <taxon>Holosporaceae</taxon>
        <taxon>Holospora</taxon>
    </lineage>
</organism>
<dbReference type="SUPFAM" id="SSF50621">
    <property type="entry name" value="Alanine racemase C-terminal domain-like"/>
    <property type="match status" value="1"/>
</dbReference>
<evidence type="ECO:0000256" key="6">
    <source>
        <dbReference type="HAMAP-Rule" id="MF_01201"/>
    </source>
</evidence>
<feature type="domain" description="Alanine racemase C-terminal" evidence="9">
    <location>
        <begin position="233"/>
        <end position="357"/>
    </location>
</feature>
<evidence type="ECO:0000259" key="9">
    <source>
        <dbReference type="SMART" id="SM01005"/>
    </source>
</evidence>
<evidence type="ECO:0000313" key="11">
    <source>
        <dbReference type="Proteomes" id="UP000239425"/>
    </source>
</evidence>
<protein>
    <recommendedName>
        <fullName evidence="3 6">Alanine racemase</fullName>
        <ecNumber evidence="3 6">5.1.1.1</ecNumber>
    </recommendedName>
</protein>
<dbReference type="PRINTS" id="PR00992">
    <property type="entry name" value="ALARACEMASE"/>
</dbReference>
<dbReference type="GO" id="GO:0030170">
    <property type="term" value="F:pyridoxal phosphate binding"/>
    <property type="evidence" value="ECO:0007669"/>
    <property type="project" value="UniProtKB-UniRule"/>
</dbReference>
<evidence type="ECO:0000256" key="2">
    <source>
        <dbReference type="ARBA" id="ARBA00001933"/>
    </source>
</evidence>
<dbReference type="Gene3D" id="2.40.37.10">
    <property type="entry name" value="Lyase, Ornithine Decarboxylase, Chain A, domain 1"/>
    <property type="match status" value="1"/>
</dbReference>
<feature type="active site" description="Proton acceptor; specific for L-alanine" evidence="6">
    <location>
        <position position="254"/>
    </location>
</feature>
<evidence type="ECO:0000256" key="1">
    <source>
        <dbReference type="ARBA" id="ARBA00000316"/>
    </source>
</evidence>
<name>A0A2S5RDF4_9PROT</name>
<dbReference type="OrthoDB" id="9813814at2"/>
<evidence type="ECO:0000256" key="8">
    <source>
        <dbReference type="PIRSR" id="PIRSR600821-52"/>
    </source>
</evidence>
<comment type="catalytic activity">
    <reaction evidence="1 6">
        <text>L-alanine = D-alanine</text>
        <dbReference type="Rhea" id="RHEA:20249"/>
        <dbReference type="ChEBI" id="CHEBI:57416"/>
        <dbReference type="ChEBI" id="CHEBI:57972"/>
        <dbReference type="EC" id="5.1.1.1"/>
    </reaction>
</comment>
<dbReference type="InterPro" id="IPR029066">
    <property type="entry name" value="PLP-binding_barrel"/>
</dbReference>
<accession>A0A2S5RDF4</accession>
<proteinExistence type="inferred from homology"/>
<evidence type="ECO:0000256" key="5">
    <source>
        <dbReference type="ARBA" id="ARBA00023235"/>
    </source>
</evidence>
<dbReference type="Proteomes" id="UP000239425">
    <property type="component" value="Unassembled WGS sequence"/>
</dbReference>
<dbReference type="EC" id="5.1.1.1" evidence="3 6"/>
<dbReference type="PANTHER" id="PTHR30511">
    <property type="entry name" value="ALANINE RACEMASE"/>
    <property type="match status" value="1"/>
</dbReference>
<dbReference type="AlphaFoldDB" id="A0A2S5RDF4"/>
<dbReference type="GO" id="GO:0030632">
    <property type="term" value="P:D-alanine biosynthetic process"/>
    <property type="evidence" value="ECO:0007669"/>
    <property type="project" value="UniProtKB-UniRule"/>
</dbReference>
<evidence type="ECO:0000256" key="4">
    <source>
        <dbReference type="ARBA" id="ARBA00022898"/>
    </source>
</evidence>
<feature type="active site" description="Proton acceptor; specific for D-alanine" evidence="6">
    <location>
        <position position="35"/>
    </location>
</feature>
<dbReference type="UniPathway" id="UPA00042">
    <property type="reaction ID" value="UER00497"/>
</dbReference>
<dbReference type="FunFam" id="3.20.20.10:FF:000002">
    <property type="entry name" value="Alanine racemase"/>
    <property type="match status" value="1"/>
</dbReference>
<dbReference type="Gene3D" id="3.20.20.10">
    <property type="entry name" value="Alanine racemase"/>
    <property type="match status" value="1"/>
</dbReference>
<dbReference type="PANTHER" id="PTHR30511:SF0">
    <property type="entry name" value="ALANINE RACEMASE, CATABOLIC-RELATED"/>
    <property type="match status" value="1"/>
</dbReference>
<dbReference type="InterPro" id="IPR009006">
    <property type="entry name" value="Ala_racemase/Decarboxylase_C"/>
</dbReference>
<dbReference type="SUPFAM" id="SSF51419">
    <property type="entry name" value="PLP-binding barrel"/>
    <property type="match status" value="1"/>
</dbReference>
<keyword evidence="5 6" id="KW-0413">Isomerase</keyword>
<sequence>MARPTYIVLSQENLRYNLSTIRARYPLCKVIAMVKANAYGHGIRRVSGILEGHVEYFGVSSIDEALVLRNFSVQTPIILMEGVFCPSEFMLAWKHGLSVVFQSSQQWEWFKAAPVPVKAWLKIDTGMGRLGFTLLEAERIYEEMYHHNSIEAPFGIMSHFACADITGHPMNVLQYQAFSKFLEGKSAIKSLENSASCLIPQGKISDVVRPGLLLYGCSPFPEHSAQALGLKPVMSLTSQLIRVFQAEQGQTLGYGGRYVCKTSMPVGVVAVGYGDGYPSTIRDGAPILVNNALCKIAGRISMDMLTVDLRGMPYARVGDPVTLWGEALPLEELLPYTHEHIWSILAGIQNRPKSLWV</sequence>
<feature type="modified residue" description="N6-(pyridoxal phosphate)lysine" evidence="6 7">
    <location>
        <position position="35"/>
    </location>
</feature>
<keyword evidence="11" id="KW-1185">Reference proteome</keyword>
<evidence type="ECO:0000313" key="10">
    <source>
        <dbReference type="EMBL" id="PPE05328.1"/>
    </source>
</evidence>
<dbReference type="GO" id="GO:0005829">
    <property type="term" value="C:cytosol"/>
    <property type="evidence" value="ECO:0007669"/>
    <property type="project" value="TreeGrafter"/>
</dbReference>
<dbReference type="GO" id="GO:0008784">
    <property type="term" value="F:alanine racemase activity"/>
    <property type="evidence" value="ECO:0007669"/>
    <property type="project" value="UniProtKB-UniRule"/>
</dbReference>
<comment type="similarity">
    <text evidence="6">Belongs to the alanine racemase family.</text>
</comment>
<feature type="binding site" evidence="6 8">
    <location>
        <position position="129"/>
    </location>
    <ligand>
        <name>substrate</name>
    </ligand>
</feature>
<dbReference type="NCBIfam" id="TIGR00492">
    <property type="entry name" value="alr"/>
    <property type="match status" value="1"/>
</dbReference>
<comment type="cofactor">
    <cofactor evidence="2 6 7">
        <name>pyridoxal 5'-phosphate</name>
        <dbReference type="ChEBI" id="CHEBI:597326"/>
    </cofactor>
</comment>
<dbReference type="RefSeq" id="WP_104206424.1">
    <property type="nucleotide sequence ID" value="NZ_PHHC01000065.1"/>
</dbReference>
<reference evidence="10 11" key="1">
    <citation type="submission" date="2017-11" db="EMBL/GenBank/DDBJ databases">
        <title>Comparative genomic analysis of Holospora spp., intranuclear symbionts of paramecia.</title>
        <authorList>
            <person name="Garushyants S.K."/>
            <person name="Beliavskaya A."/>
            <person name="Malko D.B."/>
            <person name="Logacheva M.D."/>
            <person name="Rautian M.S."/>
            <person name="Gelfand M.S."/>
        </authorList>
    </citation>
    <scope>NUCLEOTIDE SEQUENCE [LARGE SCALE GENOMIC DNA]</scope>
    <source>
        <strain evidence="11">02AZ16</strain>
    </source>
</reference>
<comment type="function">
    <text evidence="6">Catalyzes the interconversion of L-alanine and D-alanine. May also act on other amino acids.</text>
</comment>